<evidence type="ECO:0000256" key="2">
    <source>
        <dbReference type="ARBA" id="ARBA00022692"/>
    </source>
</evidence>
<feature type="domain" description="Integral membrane bound transporter" evidence="6">
    <location>
        <begin position="206"/>
        <end position="331"/>
    </location>
</feature>
<evidence type="ECO:0000313" key="7">
    <source>
        <dbReference type="EMBL" id="MEX0426539.1"/>
    </source>
</evidence>
<organism evidence="7 8">
    <name type="scientific">Nocardioides eburneus</name>
    <dbReference type="NCBI Taxonomy" id="3231482"/>
    <lineage>
        <taxon>Bacteria</taxon>
        <taxon>Bacillati</taxon>
        <taxon>Actinomycetota</taxon>
        <taxon>Actinomycetes</taxon>
        <taxon>Propionibacteriales</taxon>
        <taxon>Nocardioidaceae</taxon>
        <taxon>Nocardioides</taxon>
    </lineage>
</organism>
<keyword evidence="2 5" id="KW-0812">Transmembrane</keyword>
<evidence type="ECO:0000313" key="8">
    <source>
        <dbReference type="Proteomes" id="UP001556631"/>
    </source>
</evidence>
<dbReference type="Pfam" id="PF13515">
    <property type="entry name" value="FUSC_2"/>
    <property type="match status" value="1"/>
</dbReference>
<feature type="transmembrane region" description="Helical" evidence="5">
    <location>
        <begin position="191"/>
        <end position="213"/>
    </location>
</feature>
<feature type="transmembrane region" description="Helical" evidence="5">
    <location>
        <begin position="71"/>
        <end position="91"/>
    </location>
</feature>
<evidence type="ECO:0000256" key="1">
    <source>
        <dbReference type="ARBA" id="ARBA00004141"/>
    </source>
</evidence>
<dbReference type="Proteomes" id="UP001556631">
    <property type="component" value="Unassembled WGS sequence"/>
</dbReference>
<comment type="subcellular location">
    <subcellularLocation>
        <location evidence="1">Membrane</location>
        <topology evidence="1">Multi-pass membrane protein</topology>
    </subcellularLocation>
</comment>
<evidence type="ECO:0000256" key="3">
    <source>
        <dbReference type="ARBA" id="ARBA00022989"/>
    </source>
</evidence>
<evidence type="ECO:0000259" key="6">
    <source>
        <dbReference type="Pfam" id="PF13515"/>
    </source>
</evidence>
<proteinExistence type="predicted"/>
<keyword evidence="3 5" id="KW-1133">Transmembrane helix</keyword>
<evidence type="ECO:0000256" key="5">
    <source>
        <dbReference type="SAM" id="Phobius"/>
    </source>
</evidence>
<feature type="transmembrane region" description="Helical" evidence="5">
    <location>
        <begin position="149"/>
        <end position="170"/>
    </location>
</feature>
<sequence>MTSGLNNDFVARLIAFGPHDGAHRVAVRACVSIVVPLLVVQATGHAPWTIYAAFGAFTSLYGRERVDRSRLLLQAEAGLVQVACVVLGVLVGTSDQRAWLAVPIAAIVATLAAARSSFAGWHPPGSLFQIFAFASVASVPSHLGDVGTGAAVAGASAAFAVLVGAVGSLQRRVRGYGVVSMNRPIGGALEGVWPYALQAGVGVLVAGAIATGVGIGRPYWAMVAAVVPLAARNLTAQLVRGLHRIVGTGLGLLVAWALLALDIRGIALVAVIAVLQAAAELLVGRNYALALVWVTPLALLMVHAAAPVPTDQLLADRGLETLIGAVIGIVIGYLTRPRLRF</sequence>
<comment type="caution">
    <text evidence="7">The sequence shown here is derived from an EMBL/GenBank/DDBJ whole genome shotgun (WGS) entry which is preliminary data.</text>
</comment>
<protein>
    <submittedName>
        <fullName evidence="7">FUSC family protein</fullName>
    </submittedName>
</protein>
<dbReference type="InterPro" id="IPR049453">
    <property type="entry name" value="Memb_transporter_dom"/>
</dbReference>
<dbReference type="EMBL" id="JBFPJR010000003">
    <property type="protein sequence ID" value="MEX0426539.1"/>
    <property type="molecule type" value="Genomic_DNA"/>
</dbReference>
<dbReference type="RefSeq" id="WP_367991259.1">
    <property type="nucleotide sequence ID" value="NZ_JBFPJR010000003.1"/>
</dbReference>
<name>A0ABV3SXY2_9ACTN</name>
<keyword evidence="4 5" id="KW-0472">Membrane</keyword>
<accession>A0ABV3SXY2</accession>
<keyword evidence="8" id="KW-1185">Reference proteome</keyword>
<reference evidence="7 8" key="1">
    <citation type="submission" date="2024-07" db="EMBL/GenBank/DDBJ databases">
        <authorList>
            <person name="Lee S."/>
            <person name="Kang M."/>
        </authorList>
    </citation>
    <scope>NUCLEOTIDE SEQUENCE [LARGE SCALE GENOMIC DNA]</scope>
    <source>
        <strain evidence="7 8">DS6</strain>
    </source>
</reference>
<gene>
    <name evidence="7" type="ORF">AB3X52_02830</name>
</gene>
<feature type="transmembrane region" description="Helical" evidence="5">
    <location>
        <begin position="288"/>
        <end position="306"/>
    </location>
</feature>
<feature type="transmembrane region" description="Helical" evidence="5">
    <location>
        <begin position="97"/>
        <end position="114"/>
    </location>
</feature>
<evidence type="ECO:0000256" key="4">
    <source>
        <dbReference type="ARBA" id="ARBA00023136"/>
    </source>
</evidence>
<feature type="transmembrane region" description="Helical" evidence="5">
    <location>
        <begin position="318"/>
        <end position="335"/>
    </location>
</feature>